<reference evidence="4 5" key="1">
    <citation type="submission" date="2016-10" db="EMBL/GenBank/DDBJ databases">
        <authorList>
            <person name="Varghese N."/>
            <person name="Submissions S."/>
        </authorList>
    </citation>
    <scope>NUCLEOTIDE SEQUENCE [LARGE SCALE GENOMIC DNA]</scope>
    <source>
        <strain evidence="4 5">FF3</strain>
    </source>
</reference>
<evidence type="ECO:0000256" key="1">
    <source>
        <dbReference type="ARBA" id="ARBA00008779"/>
    </source>
</evidence>
<dbReference type="SUPFAM" id="SSF53649">
    <property type="entry name" value="Alkaline phosphatase-like"/>
    <property type="match status" value="1"/>
</dbReference>
<dbReference type="RefSeq" id="WP_074839447.1">
    <property type="nucleotide sequence ID" value="NZ_FNYY01000024.1"/>
</dbReference>
<dbReference type="GeneID" id="80820672"/>
<evidence type="ECO:0000259" key="3">
    <source>
        <dbReference type="Pfam" id="PF00884"/>
    </source>
</evidence>
<dbReference type="InterPro" id="IPR000917">
    <property type="entry name" value="Sulfatase_N"/>
</dbReference>
<dbReference type="InterPro" id="IPR017850">
    <property type="entry name" value="Alkaline_phosphatase_core_sf"/>
</dbReference>
<organism evidence="4 5">
    <name type="scientific">Marinovum algicola</name>
    <dbReference type="NCBI Taxonomy" id="42444"/>
    <lineage>
        <taxon>Bacteria</taxon>
        <taxon>Pseudomonadati</taxon>
        <taxon>Pseudomonadota</taxon>
        <taxon>Alphaproteobacteria</taxon>
        <taxon>Rhodobacterales</taxon>
        <taxon>Roseobacteraceae</taxon>
        <taxon>Marinovum</taxon>
    </lineage>
</organism>
<protein>
    <submittedName>
        <fullName evidence="4">Arylsulfatase A</fullName>
    </submittedName>
</protein>
<keyword evidence="5" id="KW-1185">Reference proteome</keyword>
<dbReference type="Gene3D" id="3.40.720.10">
    <property type="entry name" value="Alkaline Phosphatase, subunit A"/>
    <property type="match status" value="1"/>
</dbReference>
<dbReference type="InterPro" id="IPR050738">
    <property type="entry name" value="Sulfatase"/>
</dbReference>
<sequence length="536" mass="59187">MSDRPNILLISTDQQRADHLGCYRNPVVKTPTIDGLATRGTVFDRFYVACPICMPNRIAILTGRMPSVNGTRHNGIPLALDAVTYVDVLRAGGYHTAMVGKCHAQNITGHPLDEADIFPAGASGAPPPEALSDASRTRRTGPEYEAELMPLWHADPGREGPDLPYYGFDHVRFANGHADHVQGHYTGWLNDRAGGNGDALRGPANALTSDVTAPQAWRTAVPEELYPTAYIAGQSRDFIDRHLNERPDDPFFLHCSFTDPHHPFTPPGRYWDMYDPADMPLPPSFAAREENEPEMLKRLRREQVQGTGDRLGPLPFCASADEVRQILALTYGMISCIDDAIAGLLAHLEACGLTENTVVIFTSDHGDFMGDHGLMLKHGLHYEGVLRVPFIWADPARIGGKRTDLPGSSIDIGAMILARAGLASFNGNQGVPLLDVLDGKAENPRRGILIEEDELGAHLGHEHGLRTRSYIEDNWRLTLWQGMDGGQLFDRNTDPHEMRNLWSDVEHVIKKREMTESMLREAIRLGDTAPYATHVA</sequence>
<evidence type="ECO:0000256" key="2">
    <source>
        <dbReference type="ARBA" id="ARBA00022801"/>
    </source>
</evidence>
<evidence type="ECO:0000313" key="4">
    <source>
        <dbReference type="EMBL" id="SEK07464.1"/>
    </source>
</evidence>
<proteinExistence type="inferred from homology"/>
<gene>
    <name evidence="4" type="ORF">SAMN04487940_12455</name>
</gene>
<dbReference type="AlphaFoldDB" id="A0A975ZQM2"/>
<dbReference type="Pfam" id="PF00884">
    <property type="entry name" value="Sulfatase"/>
    <property type="match status" value="2"/>
</dbReference>
<dbReference type="GO" id="GO:0004065">
    <property type="term" value="F:arylsulfatase activity"/>
    <property type="evidence" value="ECO:0007669"/>
    <property type="project" value="TreeGrafter"/>
</dbReference>
<dbReference type="Proteomes" id="UP000182932">
    <property type="component" value="Unassembled WGS sequence"/>
</dbReference>
<evidence type="ECO:0000313" key="5">
    <source>
        <dbReference type="Proteomes" id="UP000182932"/>
    </source>
</evidence>
<dbReference type="PANTHER" id="PTHR42693:SF53">
    <property type="entry name" value="ENDO-4-O-SULFATASE"/>
    <property type="match status" value="1"/>
</dbReference>
<name>A0A975ZQM2_9RHOB</name>
<feature type="domain" description="Sulfatase N-terminal" evidence="3">
    <location>
        <begin position="152"/>
        <end position="421"/>
    </location>
</feature>
<comment type="similarity">
    <text evidence="1">Belongs to the sulfatase family.</text>
</comment>
<accession>A0A975ZQM2</accession>
<keyword evidence="2" id="KW-0378">Hydrolase</keyword>
<dbReference type="EMBL" id="FNYY01000024">
    <property type="protein sequence ID" value="SEK07464.1"/>
    <property type="molecule type" value="Genomic_DNA"/>
</dbReference>
<feature type="domain" description="Sulfatase N-terminal" evidence="3">
    <location>
        <begin position="5"/>
        <end position="107"/>
    </location>
</feature>
<dbReference type="PANTHER" id="PTHR42693">
    <property type="entry name" value="ARYLSULFATASE FAMILY MEMBER"/>
    <property type="match status" value="1"/>
</dbReference>
<comment type="caution">
    <text evidence="4">The sequence shown here is derived from an EMBL/GenBank/DDBJ whole genome shotgun (WGS) entry which is preliminary data.</text>
</comment>